<dbReference type="SUPFAM" id="SSF50156">
    <property type="entry name" value="PDZ domain-like"/>
    <property type="match status" value="1"/>
</dbReference>
<dbReference type="Pfam" id="PF00240">
    <property type="entry name" value="ubiquitin"/>
    <property type="match status" value="1"/>
</dbReference>
<evidence type="ECO:0000259" key="2">
    <source>
        <dbReference type="PROSITE" id="PS50053"/>
    </source>
</evidence>
<dbReference type="Pfam" id="PF00595">
    <property type="entry name" value="PDZ"/>
    <property type="match status" value="1"/>
</dbReference>
<evidence type="ECO:0000313" key="5">
    <source>
        <dbReference type="EMBL" id="CAL4762138.1"/>
    </source>
</evidence>
<evidence type="ECO:0000259" key="3">
    <source>
        <dbReference type="PROSITE" id="PS50106"/>
    </source>
</evidence>
<dbReference type="Gene3D" id="2.30.42.10">
    <property type="match status" value="1"/>
</dbReference>
<feature type="domain" description="PDZ" evidence="3">
    <location>
        <begin position="142"/>
        <end position="215"/>
    </location>
</feature>
<dbReference type="EMBL" id="CAMXCT020000160">
    <property type="protein sequence ID" value="CAL1128201.1"/>
    <property type="molecule type" value="Genomic_DNA"/>
</dbReference>
<evidence type="ECO:0000313" key="6">
    <source>
        <dbReference type="Proteomes" id="UP001152797"/>
    </source>
</evidence>
<protein>
    <submittedName>
        <fullName evidence="5">Ubiquitin-like domain-containing protein</fullName>
    </submittedName>
</protein>
<organism evidence="4">
    <name type="scientific">Cladocopium goreaui</name>
    <dbReference type="NCBI Taxonomy" id="2562237"/>
    <lineage>
        <taxon>Eukaryota</taxon>
        <taxon>Sar</taxon>
        <taxon>Alveolata</taxon>
        <taxon>Dinophyceae</taxon>
        <taxon>Suessiales</taxon>
        <taxon>Symbiodiniaceae</taxon>
        <taxon>Cladocopium</taxon>
    </lineage>
</organism>
<dbReference type="OrthoDB" id="420874at2759"/>
<dbReference type="PROSITE" id="PS50053">
    <property type="entry name" value="UBIQUITIN_2"/>
    <property type="match status" value="1"/>
</dbReference>
<gene>
    <name evidence="4" type="ORF">C1SCF055_LOCUS3197</name>
</gene>
<reference evidence="4" key="1">
    <citation type="submission" date="2022-10" db="EMBL/GenBank/DDBJ databases">
        <authorList>
            <person name="Chen Y."/>
            <person name="Dougan E. K."/>
            <person name="Chan C."/>
            <person name="Rhodes N."/>
            <person name="Thang M."/>
        </authorList>
    </citation>
    <scope>NUCLEOTIDE SEQUENCE</scope>
</reference>
<dbReference type="AlphaFoldDB" id="A0A9P1FG55"/>
<evidence type="ECO:0000256" key="1">
    <source>
        <dbReference type="SAM" id="MobiDB-lite"/>
    </source>
</evidence>
<feature type="compositionally biased region" description="Low complexity" evidence="1">
    <location>
        <begin position="429"/>
        <end position="441"/>
    </location>
</feature>
<feature type="region of interest" description="Disordered" evidence="1">
    <location>
        <begin position="419"/>
        <end position="443"/>
    </location>
</feature>
<dbReference type="PROSITE" id="PS50106">
    <property type="entry name" value="PDZ"/>
    <property type="match status" value="1"/>
</dbReference>
<comment type="caution">
    <text evidence="4">The sequence shown here is derived from an EMBL/GenBank/DDBJ whole genome shotgun (WGS) entry which is preliminary data.</text>
</comment>
<keyword evidence="6" id="KW-1185">Reference proteome</keyword>
<name>A0A9P1FG55_9DINO</name>
<dbReference type="SMART" id="SM00213">
    <property type="entry name" value="UBQ"/>
    <property type="match status" value="1"/>
</dbReference>
<evidence type="ECO:0000313" key="4">
    <source>
        <dbReference type="EMBL" id="CAI3974826.1"/>
    </source>
</evidence>
<dbReference type="InterPro" id="IPR000626">
    <property type="entry name" value="Ubiquitin-like_dom"/>
</dbReference>
<feature type="domain" description="Ubiquitin-like" evidence="2">
    <location>
        <begin position="249"/>
        <end position="309"/>
    </location>
</feature>
<proteinExistence type="predicted"/>
<accession>A0A9P1FG55</accession>
<dbReference type="CDD" id="cd17039">
    <property type="entry name" value="Ubl_ubiquitin_like"/>
    <property type="match status" value="1"/>
</dbReference>
<sequence>MSIVDTSPSSLAKNHGVRVLRPRHGRLRRSETWSMEVLRVRVSAVGGQELFNGPLAKSSTVGKLKEELLLLLLIPRTEQELTCGQLVEDDDITLQALYDLKQEETDLYGMLQALHPVHPATRRSSQSPHLDFTLFLRSGFYFFHVAKSKSASPGLRVVKRDISPAVQRIFVEEVMPGFSSTSSTTIQAGDELIEVNHRKVASLGSVEFARLLDQALHDPEGMIQFHRGDLEVYFAAATGMQSEGNTGVFCIIVSMSDLELIALRMAPGSTAGELKAHLQRLLQVPIHAQQLVHDGRALQDEDILDSNDLGLRLAFLRCLVWLGAWEEWRCLAKKNLEKPWCLWPIGNTGRVAIASVDTPQWPEMLRFLGEDDFEDVGDGQVVAVLPREDYQALLRLGPLDFLFHSADVPRAVPCAVSQVSAADPKPPNASRRSGPAGPAGPAKRKAVARMAKNCNESLQKETEARSKSNDELSLGLADLHQSLMRRLEDLTVTQKAALQEAAKAMDAKWQQLEDRVAKQEALSMENRALAEKTLAALPNLQVAKPREPGPS</sequence>
<dbReference type="InterPro" id="IPR001478">
    <property type="entry name" value="PDZ"/>
</dbReference>
<dbReference type="Proteomes" id="UP001152797">
    <property type="component" value="Unassembled WGS sequence"/>
</dbReference>
<dbReference type="EMBL" id="CAMXCT030000160">
    <property type="protein sequence ID" value="CAL4762138.1"/>
    <property type="molecule type" value="Genomic_DNA"/>
</dbReference>
<dbReference type="InterPro" id="IPR036034">
    <property type="entry name" value="PDZ_sf"/>
</dbReference>
<dbReference type="Gene3D" id="3.10.20.90">
    <property type="entry name" value="Phosphatidylinositol 3-kinase Catalytic Subunit, Chain A, domain 1"/>
    <property type="match status" value="1"/>
</dbReference>
<dbReference type="SUPFAM" id="SSF54236">
    <property type="entry name" value="Ubiquitin-like"/>
    <property type="match status" value="1"/>
</dbReference>
<dbReference type="EMBL" id="CAMXCT010000160">
    <property type="protein sequence ID" value="CAI3974826.1"/>
    <property type="molecule type" value="Genomic_DNA"/>
</dbReference>
<reference evidence="5 6" key="2">
    <citation type="submission" date="2024-05" db="EMBL/GenBank/DDBJ databases">
        <authorList>
            <person name="Chen Y."/>
            <person name="Shah S."/>
            <person name="Dougan E. K."/>
            <person name="Thang M."/>
            <person name="Chan C."/>
        </authorList>
    </citation>
    <scope>NUCLEOTIDE SEQUENCE [LARGE SCALE GENOMIC DNA]</scope>
</reference>
<dbReference type="InterPro" id="IPR029071">
    <property type="entry name" value="Ubiquitin-like_domsf"/>
</dbReference>